<keyword evidence="4" id="KW-1185">Reference proteome</keyword>
<feature type="chain" id="PRO_5035446664" evidence="2">
    <location>
        <begin position="20"/>
        <end position="289"/>
    </location>
</feature>
<dbReference type="Pfam" id="PF13385">
    <property type="entry name" value="Laminin_G_3"/>
    <property type="match status" value="1"/>
</dbReference>
<accession>A0A8J9ZAC5</accession>
<gene>
    <name evidence="3" type="primary">Hypp8921</name>
    <name evidence="3" type="ORF">BLAG_LOCUS11411</name>
</gene>
<name>A0A8J9ZAC5_BRALA</name>
<dbReference type="InterPro" id="IPR013320">
    <property type="entry name" value="ConA-like_dom_sf"/>
</dbReference>
<feature type="region of interest" description="Disordered" evidence="1">
    <location>
        <begin position="37"/>
        <end position="80"/>
    </location>
</feature>
<dbReference type="Gene3D" id="2.60.120.200">
    <property type="match status" value="1"/>
</dbReference>
<dbReference type="PANTHER" id="PTHR47635:SF2">
    <property type="entry name" value="LAMG-LIKE JELLYROLL FOLD DOMAIN-CONTAINING PROTEIN"/>
    <property type="match status" value="1"/>
</dbReference>
<feature type="signal peptide" evidence="2">
    <location>
        <begin position="1"/>
        <end position="19"/>
    </location>
</feature>
<evidence type="ECO:0000313" key="4">
    <source>
        <dbReference type="Proteomes" id="UP000838412"/>
    </source>
</evidence>
<feature type="compositionally biased region" description="Pro residues" evidence="1">
    <location>
        <begin position="63"/>
        <end position="74"/>
    </location>
</feature>
<protein>
    <submittedName>
        <fullName evidence="3">Hypp8921 protein</fullName>
    </submittedName>
</protein>
<dbReference type="AlphaFoldDB" id="A0A8J9ZAC5"/>
<evidence type="ECO:0000256" key="2">
    <source>
        <dbReference type="SAM" id="SignalP"/>
    </source>
</evidence>
<dbReference type="PANTHER" id="PTHR47635">
    <property type="entry name" value="CUB DOMAIN-CONTAINING PROTEIN"/>
    <property type="match status" value="1"/>
</dbReference>
<reference evidence="3" key="1">
    <citation type="submission" date="2022-01" db="EMBL/GenBank/DDBJ databases">
        <authorList>
            <person name="Braso-Vives M."/>
        </authorList>
    </citation>
    <scope>NUCLEOTIDE SEQUENCE</scope>
</reference>
<proteinExistence type="predicted"/>
<feature type="compositionally biased region" description="Basic and acidic residues" evidence="1">
    <location>
        <begin position="37"/>
        <end position="48"/>
    </location>
</feature>
<dbReference type="EMBL" id="OV696703">
    <property type="protein sequence ID" value="CAH1250821.1"/>
    <property type="molecule type" value="Genomic_DNA"/>
</dbReference>
<organism evidence="3 4">
    <name type="scientific">Branchiostoma lanceolatum</name>
    <name type="common">Common lancelet</name>
    <name type="synonym">Amphioxus lanceolatum</name>
    <dbReference type="NCBI Taxonomy" id="7740"/>
    <lineage>
        <taxon>Eukaryota</taxon>
        <taxon>Metazoa</taxon>
        <taxon>Chordata</taxon>
        <taxon>Cephalochordata</taxon>
        <taxon>Leptocardii</taxon>
        <taxon>Amphioxiformes</taxon>
        <taxon>Branchiostomatidae</taxon>
        <taxon>Branchiostoma</taxon>
    </lineage>
</organism>
<feature type="compositionally biased region" description="Gly residues" evidence="1">
    <location>
        <begin position="52"/>
        <end position="61"/>
    </location>
</feature>
<dbReference type="Proteomes" id="UP000838412">
    <property type="component" value="Chromosome 18"/>
</dbReference>
<sequence>MTMSLTDLFLVTLVSLSCSQLIYSLLHDDKCVCDVSGRDGRDGRDGPPGRDGAPGGSGKTGPAGPPGPPGPTMKPEPGLVGYWPLNEEHGARDVSGYGNDGVTFSTGVAEGPGGETGGAFYFHGNAGSRVEVPNNGALDTRSYITLQAWIYPQGTGPGPIFNYQPAGSSGWAVHFWLYPSGNDLRVVFDSGSGYNRPGITQNEWQFVTATYHRTTGVQKLYRNAVEIGSDHVGDVELNTKDPVSMGARPPFAGDSRAYKGRIAHMQVYNVALTQAQIQEAMNRTRNGYN</sequence>
<dbReference type="SUPFAM" id="SSF49899">
    <property type="entry name" value="Concanavalin A-like lectins/glucanases"/>
    <property type="match status" value="1"/>
</dbReference>
<dbReference type="OrthoDB" id="5988334at2759"/>
<evidence type="ECO:0000313" key="3">
    <source>
        <dbReference type="EMBL" id="CAH1250821.1"/>
    </source>
</evidence>
<keyword evidence="2" id="KW-0732">Signal</keyword>
<evidence type="ECO:0000256" key="1">
    <source>
        <dbReference type="SAM" id="MobiDB-lite"/>
    </source>
</evidence>